<reference evidence="1 2" key="1">
    <citation type="journal article" date="2015" name="Sci. Rep.">
        <title>Genome of the facultative scuticociliatosis pathogen Pseudocohnilembus persalinus provides insight into its virulence through horizontal gene transfer.</title>
        <authorList>
            <person name="Xiong J."/>
            <person name="Wang G."/>
            <person name="Cheng J."/>
            <person name="Tian M."/>
            <person name="Pan X."/>
            <person name="Warren A."/>
            <person name="Jiang C."/>
            <person name="Yuan D."/>
            <person name="Miao W."/>
        </authorList>
    </citation>
    <scope>NUCLEOTIDE SEQUENCE [LARGE SCALE GENOMIC DNA]</scope>
    <source>
        <strain evidence="1">36N120E</strain>
    </source>
</reference>
<dbReference type="InParanoid" id="A0A0V0QQI2"/>
<evidence type="ECO:0008006" key="3">
    <source>
        <dbReference type="Google" id="ProtNLM"/>
    </source>
</evidence>
<accession>A0A0V0QQI2</accession>
<name>A0A0V0QQI2_PSEPJ</name>
<protein>
    <recommendedName>
        <fullName evidence="3">Glutamine amidotransferase domain-containing protein</fullName>
    </recommendedName>
</protein>
<sequence length="520" mass="61266">MRILIVNGYGNDEKSKLSFVEFQVQILKICSDQKELVDTEIECFYRDKNNLDDYLYDVQTGHIKKEYAYNFDHIDMIFICGNSNIRPWDIKMNKILTLIKMCSKSQKNLYVCGFGLYCLVYLYASNIERQIKIINGDGNGGKLSEMNDLQNKLYYIQPDEYFLDNTTGDLYGYSNQSDEWIPKGNVGIHNRKNAQEFQSFGKFVIKAPTYKVNLRHLKQQLQYNSFKQRFYEDQCIIKKMYCQEKIFEDIQSEFLCPLISTWDVHTFLFTNPQKSFEVLAESNLRGPLIIRSKNILGSAFPVDNKYPETVPGKMSQQPVNQQNKQHKIQNHSNTYYNSLQKKKLHQFKNDSLSQGMIKRPDQSGTLFSPMYNSFMFVGVPHQSQDQIQKEYQKQIQEKLQTIHKNQLSAEDQIDLLVKEALDLANQEHKCIYWVDETLKYDKKPEQKYINLRVKNEWEILFEPLKKQNKPVVSQKFGCYCSRLGGIQGMYKHEPGNCNCEIIFKKYYKKIEKIQQNVKKE</sequence>
<proteinExistence type="predicted"/>
<gene>
    <name evidence="1" type="ORF">PPERSA_04317</name>
</gene>
<keyword evidence="2" id="KW-1185">Reference proteome</keyword>
<dbReference type="EMBL" id="LDAU01000114">
    <property type="protein sequence ID" value="KRX04502.1"/>
    <property type="molecule type" value="Genomic_DNA"/>
</dbReference>
<evidence type="ECO:0000313" key="1">
    <source>
        <dbReference type="EMBL" id="KRX04502.1"/>
    </source>
</evidence>
<dbReference type="AlphaFoldDB" id="A0A0V0QQI2"/>
<organism evidence="1 2">
    <name type="scientific">Pseudocohnilembus persalinus</name>
    <name type="common">Ciliate</name>
    <dbReference type="NCBI Taxonomy" id="266149"/>
    <lineage>
        <taxon>Eukaryota</taxon>
        <taxon>Sar</taxon>
        <taxon>Alveolata</taxon>
        <taxon>Ciliophora</taxon>
        <taxon>Intramacronucleata</taxon>
        <taxon>Oligohymenophorea</taxon>
        <taxon>Scuticociliatia</taxon>
        <taxon>Philasterida</taxon>
        <taxon>Pseudocohnilembidae</taxon>
        <taxon>Pseudocohnilembus</taxon>
    </lineage>
</organism>
<evidence type="ECO:0000313" key="2">
    <source>
        <dbReference type="Proteomes" id="UP000054937"/>
    </source>
</evidence>
<comment type="caution">
    <text evidence="1">The sequence shown here is derived from an EMBL/GenBank/DDBJ whole genome shotgun (WGS) entry which is preliminary data.</text>
</comment>
<dbReference type="Proteomes" id="UP000054937">
    <property type="component" value="Unassembled WGS sequence"/>
</dbReference>
<dbReference type="OrthoDB" id="289273at2759"/>